<gene>
    <name evidence="2" type="ORF">RCOM_0246620</name>
</gene>
<feature type="transmembrane region" description="Helical" evidence="1">
    <location>
        <begin position="100"/>
        <end position="116"/>
    </location>
</feature>
<dbReference type="Proteomes" id="UP000008311">
    <property type="component" value="Unassembled WGS sequence"/>
</dbReference>
<dbReference type="AlphaFoldDB" id="B9TAJ5"/>
<evidence type="ECO:0000313" key="3">
    <source>
        <dbReference type="Proteomes" id="UP000008311"/>
    </source>
</evidence>
<keyword evidence="1" id="KW-1133">Transmembrane helix</keyword>
<evidence type="ECO:0000256" key="1">
    <source>
        <dbReference type="SAM" id="Phobius"/>
    </source>
</evidence>
<evidence type="ECO:0000313" key="2">
    <source>
        <dbReference type="EMBL" id="EEF27119.1"/>
    </source>
</evidence>
<accession>B9TAJ5</accession>
<keyword evidence="1" id="KW-0472">Membrane</keyword>
<keyword evidence="3" id="KW-1185">Reference proteome</keyword>
<name>B9TAJ5_RICCO</name>
<proteinExistence type="predicted"/>
<keyword evidence="1" id="KW-0812">Transmembrane</keyword>
<organism evidence="2 3">
    <name type="scientific">Ricinus communis</name>
    <name type="common">Castor bean</name>
    <dbReference type="NCBI Taxonomy" id="3988"/>
    <lineage>
        <taxon>Eukaryota</taxon>
        <taxon>Viridiplantae</taxon>
        <taxon>Streptophyta</taxon>
        <taxon>Embryophyta</taxon>
        <taxon>Tracheophyta</taxon>
        <taxon>Spermatophyta</taxon>
        <taxon>Magnoliopsida</taxon>
        <taxon>eudicotyledons</taxon>
        <taxon>Gunneridae</taxon>
        <taxon>Pentapetalae</taxon>
        <taxon>rosids</taxon>
        <taxon>fabids</taxon>
        <taxon>Malpighiales</taxon>
        <taxon>Euphorbiaceae</taxon>
        <taxon>Acalyphoideae</taxon>
        <taxon>Acalypheae</taxon>
        <taxon>Ricinus</taxon>
    </lineage>
</organism>
<sequence length="117" mass="13273">MALFYRWYYKCIIKRSRFSIGKARNAILFNREDWDPNLIVTNPCNLLNQTIVPQKSGQNSLVPNELSNPLPRVQEIWVPPLAGLVKINFDAVVFLAKKEALLAVLLGIILGSFYGII</sequence>
<dbReference type="EMBL" id="EQ975796">
    <property type="protein sequence ID" value="EEF27119.1"/>
    <property type="molecule type" value="Genomic_DNA"/>
</dbReference>
<reference evidence="3" key="1">
    <citation type="journal article" date="2010" name="Nat. Biotechnol.">
        <title>Draft genome sequence of the oilseed species Ricinus communis.</title>
        <authorList>
            <person name="Chan A.P."/>
            <person name="Crabtree J."/>
            <person name="Zhao Q."/>
            <person name="Lorenzi H."/>
            <person name="Orvis J."/>
            <person name="Puiu D."/>
            <person name="Melake-Berhan A."/>
            <person name="Jones K.M."/>
            <person name="Redman J."/>
            <person name="Chen G."/>
            <person name="Cahoon E.B."/>
            <person name="Gedil M."/>
            <person name="Stanke M."/>
            <person name="Haas B.J."/>
            <person name="Wortman J.R."/>
            <person name="Fraser-Liggett C.M."/>
            <person name="Ravel J."/>
            <person name="Rabinowicz P.D."/>
        </authorList>
    </citation>
    <scope>NUCLEOTIDE SEQUENCE [LARGE SCALE GENOMIC DNA]</scope>
    <source>
        <strain evidence="3">cv. Hale</strain>
    </source>
</reference>
<dbReference type="InParanoid" id="B9TAJ5"/>
<protein>
    <submittedName>
        <fullName evidence="2">Uncharacterized protein</fullName>
    </submittedName>
</protein>